<evidence type="ECO:0000256" key="3">
    <source>
        <dbReference type="ARBA" id="ARBA00022630"/>
    </source>
</evidence>
<dbReference type="EC" id="1.1.5.3" evidence="8"/>
<dbReference type="Pfam" id="PF01266">
    <property type="entry name" value="DAO"/>
    <property type="match status" value="1"/>
</dbReference>
<evidence type="ECO:0000313" key="8">
    <source>
        <dbReference type="EMBL" id="MBB3156591.1"/>
    </source>
</evidence>
<dbReference type="GO" id="GO:0046168">
    <property type="term" value="P:glycerol-3-phosphate catabolic process"/>
    <property type="evidence" value="ECO:0007669"/>
    <property type="project" value="TreeGrafter"/>
</dbReference>
<dbReference type="InterPro" id="IPR031656">
    <property type="entry name" value="DAO_C"/>
</dbReference>
<name>A0A7W5CF66_9MICO</name>
<dbReference type="GO" id="GO:0004368">
    <property type="term" value="F:glycerol-3-phosphate dehydrogenase (quinone) activity"/>
    <property type="evidence" value="ECO:0007669"/>
    <property type="project" value="UniProtKB-EC"/>
</dbReference>
<dbReference type="InterPro" id="IPR000447">
    <property type="entry name" value="G3P_DH_FAD-dep"/>
</dbReference>
<protein>
    <submittedName>
        <fullName evidence="8">Glycerol-3-phosphate dehydrogenase</fullName>
        <ecNumber evidence="8">1.1.5.3</ecNumber>
    </submittedName>
</protein>
<keyword evidence="3" id="KW-0285">Flavoprotein</keyword>
<dbReference type="Gene3D" id="3.30.9.10">
    <property type="entry name" value="D-Amino Acid Oxidase, subunit A, domain 2"/>
    <property type="match status" value="1"/>
</dbReference>
<dbReference type="EMBL" id="JACHXY010000001">
    <property type="protein sequence ID" value="MBB3156591.1"/>
    <property type="molecule type" value="Genomic_DNA"/>
</dbReference>
<evidence type="ECO:0000313" key="9">
    <source>
        <dbReference type="Proteomes" id="UP000543579"/>
    </source>
</evidence>
<reference evidence="8 9" key="1">
    <citation type="submission" date="2020-08" db="EMBL/GenBank/DDBJ databases">
        <title>Genomic Encyclopedia of Type Strains, Phase III (KMG-III): the genomes of soil and plant-associated and newly described type strains.</title>
        <authorList>
            <person name="Whitman W."/>
        </authorList>
    </citation>
    <scope>NUCLEOTIDE SEQUENCE [LARGE SCALE GENOMIC DNA]</scope>
    <source>
        <strain evidence="8 9">CECT 8356</strain>
    </source>
</reference>
<evidence type="ECO:0000256" key="4">
    <source>
        <dbReference type="ARBA" id="ARBA00022827"/>
    </source>
</evidence>
<evidence type="ECO:0000256" key="1">
    <source>
        <dbReference type="ARBA" id="ARBA00001974"/>
    </source>
</evidence>
<feature type="domain" description="Alpha-glycerophosphate oxidase C-terminal" evidence="7">
    <location>
        <begin position="423"/>
        <end position="544"/>
    </location>
</feature>
<keyword evidence="5 8" id="KW-0560">Oxidoreductase</keyword>
<sequence length="572" mass="62113">MSSPATSLRADVQALRDAEDLDVLIIGGGINGLATLRDLALQGVRVALVERGDFVSGASSASSHMVHGGIRYLENGEFRLVKEAVTERNDLLKTAPHYVKPLETTIPIYKTFSGILSAPFRLLVTHGRGKPNERGALLIKVGLIMYDTFSRDGGSVPRHKFLGKKKSLAELPQLNSDLAYTATYFDASMHDPERIALDVLRDGIEAGGGRTQAVNYVSAVGADADGVRVRDEVSGEEFSVKAKVVLNTAGPWTDLANAAMGLTTTFMGGTKGSHIVLDNPELLAATGGREIFFEHSDGRIVLIYPLKGRVLVGTTDIDADPSKPVVCTDDEIAYFFDLIGHVFPNVGVDRSQIVYTFSGIRPLPRHDDTAPGFVSRDYRIVEDEIAGVPALSLVGGKWTTFRALAEHMSMKTLQKLRRPHRVSTQGLPIGGGAGFPATPEQRRRWVSSRTNAHSAGLVEAMLERYGTRADAILAALPSEPTPVPDAPGYYREELTWIAQNEQVVHLIDVLLRRTHLAFVGGMTDRTLREVAETIAAPLGWDADRVDEEVSRTTEILRASHRVDLAQAGVARI</sequence>
<dbReference type="PANTHER" id="PTHR11985:SF15">
    <property type="entry name" value="GLYCEROL-3-PHOSPHATE DEHYDROGENASE, MITOCHONDRIAL"/>
    <property type="match status" value="1"/>
</dbReference>
<comment type="caution">
    <text evidence="8">The sequence shown here is derived from an EMBL/GenBank/DDBJ whole genome shotgun (WGS) entry which is preliminary data.</text>
</comment>
<dbReference type="PRINTS" id="PR01001">
    <property type="entry name" value="FADG3PDH"/>
</dbReference>
<dbReference type="Gene3D" id="1.10.8.870">
    <property type="entry name" value="Alpha-glycerophosphate oxidase, cap domain"/>
    <property type="match status" value="1"/>
</dbReference>
<comment type="cofactor">
    <cofactor evidence="1">
        <name>FAD</name>
        <dbReference type="ChEBI" id="CHEBI:57692"/>
    </cofactor>
</comment>
<gene>
    <name evidence="8" type="ORF">FHS07_000275</name>
</gene>
<dbReference type="InterPro" id="IPR006076">
    <property type="entry name" value="FAD-dep_OxRdtase"/>
</dbReference>
<evidence type="ECO:0000259" key="6">
    <source>
        <dbReference type="Pfam" id="PF01266"/>
    </source>
</evidence>
<dbReference type="Proteomes" id="UP000543579">
    <property type="component" value="Unassembled WGS sequence"/>
</dbReference>
<accession>A0A7W5CF66</accession>
<dbReference type="InterPro" id="IPR038299">
    <property type="entry name" value="DAO_C_sf"/>
</dbReference>
<evidence type="ECO:0000256" key="2">
    <source>
        <dbReference type="ARBA" id="ARBA00007330"/>
    </source>
</evidence>
<dbReference type="AlphaFoldDB" id="A0A7W5CF66"/>
<feature type="domain" description="FAD dependent oxidoreductase" evidence="6">
    <location>
        <begin position="22"/>
        <end position="366"/>
    </location>
</feature>
<evidence type="ECO:0000259" key="7">
    <source>
        <dbReference type="Pfam" id="PF16901"/>
    </source>
</evidence>
<dbReference type="RefSeq" id="WP_183418124.1">
    <property type="nucleotide sequence ID" value="NZ_JACHXY010000001.1"/>
</dbReference>
<dbReference type="PANTHER" id="PTHR11985">
    <property type="entry name" value="GLYCEROL-3-PHOSPHATE DEHYDROGENASE"/>
    <property type="match status" value="1"/>
</dbReference>
<dbReference type="InterPro" id="IPR036188">
    <property type="entry name" value="FAD/NAD-bd_sf"/>
</dbReference>
<comment type="similarity">
    <text evidence="2">Belongs to the FAD-dependent glycerol-3-phosphate dehydrogenase family.</text>
</comment>
<dbReference type="Gene3D" id="3.50.50.60">
    <property type="entry name" value="FAD/NAD(P)-binding domain"/>
    <property type="match status" value="1"/>
</dbReference>
<evidence type="ECO:0000256" key="5">
    <source>
        <dbReference type="ARBA" id="ARBA00023002"/>
    </source>
</evidence>
<proteinExistence type="inferred from homology"/>
<dbReference type="SUPFAM" id="SSF51905">
    <property type="entry name" value="FAD/NAD(P)-binding domain"/>
    <property type="match status" value="1"/>
</dbReference>
<dbReference type="Pfam" id="PF16901">
    <property type="entry name" value="DAO_C"/>
    <property type="match status" value="1"/>
</dbReference>
<organism evidence="8 9">
    <name type="scientific">Microbacterium proteolyticum</name>
    <dbReference type="NCBI Taxonomy" id="1572644"/>
    <lineage>
        <taxon>Bacteria</taxon>
        <taxon>Bacillati</taxon>
        <taxon>Actinomycetota</taxon>
        <taxon>Actinomycetes</taxon>
        <taxon>Micrococcales</taxon>
        <taxon>Microbacteriaceae</taxon>
        <taxon>Microbacterium</taxon>
    </lineage>
</organism>
<keyword evidence="4" id="KW-0274">FAD</keyword>